<dbReference type="AlphaFoldDB" id="A0A507R1G0"/>
<accession>A0A507R1G0</accession>
<keyword evidence="2" id="KW-1185">Reference proteome</keyword>
<evidence type="ECO:0000313" key="1">
    <source>
        <dbReference type="EMBL" id="TQB74451.1"/>
    </source>
</evidence>
<sequence length="125" mass="14195">MPLPETSTNESAKWSELGYSCADGHVFKSLRPEIYGQSYSPYGSRKSTESWPMRSDQIIVLMEDGQPPKVGDYLSPTSNDFDYSNAAPDHRWSQVRSLKDVDNIYDLGFWDNLRDAMGLPVKRPT</sequence>
<proteinExistence type="predicted"/>
<reference evidence="1 2" key="1">
    <citation type="submission" date="2019-06" db="EMBL/GenBank/DDBJ databases">
        <title>Wine fermentation using esterase from Monascus purpureus.</title>
        <authorList>
            <person name="Geng C."/>
            <person name="Zhang Y."/>
        </authorList>
    </citation>
    <scope>NUCLEOTIDE SEQUENCE [LARGE SCALE GENOMIC DNA]</scope>
    <source>
        <strain evidence="1">HQ1</strain>
    </source>
</reference>
<dbReference type="Proteomes" id="UP000319663">
    <property type="component" value="Unassembled WGS sequence"/>
</dbReference>
<protein>
    <submittedName>
        <fullName evidence="1">Uncharacterized protein</fullName>
    </submittedName>
</protein>
<name>A0A507R1G0_MONPU</name>
<evidence type="ECO:0000313" key="2">
    <source>
        <dbReference type="Proteomes" id="UP000319663"/>
    </source>
</evidence>
<dbReference type="STRING" id="5098.A0A507R1G0"/>
<gene>
    <name evidence="1" type="ORF">MPDQ_004752</name>
</gene>
<organism evidence="1 2">
    <name type="scientific">Monascus purpureus</name>
    <name type="common">Red mold</name>
    <name type="synonym">Monascus anka</name>
    <dbReference type="NCBI Taxonomy" id="5098"/>
    <lineage>
        <taxon>Eukaryota</taxon>
        <taxon>Fungi</taxon>
        <taxon>Dikarya</taxon>
        <taxon>Ascomycota</taxon>
        <taxon>Pezizomycotina</taxon>
        <taxon>Eurotiomycetes</taxon>
        <taxon>Eurotiomycetidae</taxon>
        <taxon>Eurotiales</taxon>
        <taxon>Aspergillaceae</taxon>
        <taxon>Monascus</taxon>
    </lineage>
</organism>
<dbReference type="EMBL" id="VIFY01000031">
    <property type="protein sequence ID" value="TQB74451.1"/>
    <property type="molecule type" value="Genomic_DNA"/>
</dbReference>
<comment type="caution">
    <text evidence="1">The sequence shown here is derived from an EMBL/GenBank/DDBJ whole genome shotgun (WGS) entry which is preliminary data.</text>
</comment>